<protein>
    <submittedName>
        <fullName evidence="4">Endocuticle structural glycoprotein SgAbd-2</fullName>
    </submittedName>
</protein>
<dbReference type="InterPro" id="IPR031311">
    <property type="entry name" value="CHIT_BIND_RR_consensus"/>
</dbReference>
<keyword evidence="3" id="KW-0732">Signal</keyword>
<feature type="chain" id="PRO_5036428643" evidence="3">
    <location>
        <begin position="16"/>
        <end position="150"/>
    </location>
</feature>
<reference evidence="4" key="1">
    <citation type="submission" date="2021-05" db="EMBL/GenBank/DDBJ databases">
        <authorList>
            <person name="Alioto T."/>
            <person name="Alioto T."/>
            <person name="Gomez Garrido J."/>
        </authorList>
    </citation>
    <scope>NUCLEOTIDE SEQUENCE</scope>
</reference>
<dbReference type="InterPro" id="IPR000618">
    <property type="entry name" value="Insect_cuticle"/>
</dbReference>
<accession>A0A8D8TAK2</accession>
<feature type="signal peptide" evidence="3">
    <location>
        <begin position="1"/>
        <end position="15"/>
    </location>
</feature>
<keyword evidence="1 2" id="KW-0193">Cuticle</keyword>
<dbReference type="PANTHER" id="PTHR10380">
    <property type="entry name" value="CUTICLE PROTEIN"/>
    <property type="match status" value="1"/>
</dbReference>
<evidence type="ECO:0000256" key="1">
    <source>
        <dbReference type="ARBA" id="ARBA00022460"/>
    </source>
</evidence>
<dbReference type="Pfam" id="PF00379">
    <property type="entry name" value="Chitin_bind_4"/>
    <property type="match status" value="1"/>
</dbReference>
<dbReference type="PROSITE" id="PS51155">
    <property type="entry name" value="CHIT_BIND_RR_2"/>
    <property type="match status" value="1"/>
</dbReference>
<dbReference type="GO" id="GO:0062129">
    <property type="term" value="C:chitin-based extracellular matrix"/>
    <property type="evidence" value="ECO:0007669"/>
    <property type="project" value="TreeGrafter"/>
</dbReference>
<dbReference type="AlphaFoldDB" id="A0A8D8TAK2"/>
<organism evidence="4">
    <name type="scientific">Cacopsylla melanoneura</name>
    <dbReference type="NCBI Taxonomy" id="428564"/>
    <lineage>
        <taxon>Eukaryota</taxon>
        <taxon>Metazoa</taxon>
        <taxon>Ecdysozoa</taxon>
        <taxon>Arthropoda</taxon>
        <taxon>Hexapoda</taxon>
        <taxon>Insecta</taxon>
        <taxon>Pterygota</taxon>
        <taxon>Neoptera</taxon>
        <taxon>Paraneoptera</taxon>
        <taxon>Hemiptera</taxon>
        <taxon>Sternorrhyncha</taxon>
        <taxon>Psylloidea</taxon>
        <taxon>Psyllidae</taxon>
        <taxon>Psyllinae</taxon>
        <taxon>Cacopsylla</taxon>
    </lineage>
</organism>
<dbReference type="PRINTS" id="PR00947">
    <property type="entry name" value="CUTICLE"/>
</dbReference>
<dbReference type="PROSITE" id="PS00233">
    <property type="entry name" value="CHIT_BIND_RR_1"/>
    <property type="match status" value="1"/>
</dbReference>
<dbReference type="InterPro" id="IPR050468">
    <property type="entry name" value="Cuticle_Struct_Prot"/>
</dbReference>
<dbReference type="PANTHER" id="PTHR10380:SF173">
    <property type="entry name" value="CUTICULAR PROTEIN 47EF, ISOFORM C-RELATED"/>
    <property type="match status" value="1"/>
</dbReference>
<dbReference type="EMBL" id="HBUF01257435">
    <property type="protein sequence ID" value="CAG6681896.1"/>
    <property type="molecule type" value="Transcribed_RNA"/>
</dbReference>
<dbReference type="GO" id="GO:0008010">
    <property type="term" value="F:structural constituent of chitin-based larval cuticle"/>
    <property type="evidence" value="ECO:0007669"/>
    <property type="project" value="TreeGrafter"/>
</dbReference>
<dbReference type="EMBL" id="HBUF01257436">
    <property type="protein sequence ID" value="CAG6681897.1"/>
    <property type="molecule type" value="Transcribed_RNA"/>
</dbReference>
<evidence type="ECO:0000313" key="4">
    <source>
        <dbReference type="EMBL" id="CAG6681896.1"/>
    </source>
</evidence>
<evidence type="ECO:0000256" key="3">
    <source>
        <dbReference type="SAM" id="SignalP"/>
    </source>
</evidence>
<name>A0A8D8TAK2_9HEMI</name>
<sequence length="150" mass="16309">MQLLILASALAMAMARPQQYSPQPQYSSQTTPATILQQDTVVNPDGTYQYSFQTSNGIAAQESGYLKNAGQPEIEAQVAQGAFSYPGPDGQSYQLQYTADEEGFKPQAAHLPTPPPIPAEIVRALELLASQPKVDYDDKGFPLGQRRATY</sequence>
<proteinExistence type="predicted"/>
<evidence type="ECO:0000256" key="2">
    <source>
        <dbReference type="PROSITE-ProRule" id="PRU00497"/>
    </source>
</evidence>